<accession>A0ABV7PX64</accession>
<feature type="transmembrane region" description="Helical" evidence="2">
    <location>
        <begin position="116"/>
        <end position="134"/>
    </location>
</feature>
<feature type="compositionally biased region" description="Pro residues" evidence="1">
    <location>
        <begin position="1"/>
        <end position="14"/>
    </location>
</feature>
<evidence type="ECO:0000313" key="4">
    <source>
        <dbReference type="Proteomes" id="UP001595712"/>
    </source>
</evidence>
<evidence type="ECO:0000256" key="2">
    <source>
        <dbReference type="SAM" id="Phobius"/>
    </source>
</evidence>
<feature type="transmembrane region" description="Helical" evidence="2">
    <location>
        <begin position="29"/>
        <end position="47"/>
    </location>
</feature>
<gene>
    <name evidence="3" type="ORF">ACFO8M_03120</name>
</gene>
<proteinExistence type="predicted"/>
<evidence type="ECO:0000313" key="3">
    <source>
        <dbReference type="EMBL" id="MFC3491477.1"/>
    </source>
</evidence>
<reference evidence="4" key="1">
    <citation type="journal article" date="2019" name="Int. J. Syst. Evol. Microbiol.">
        <title>The Global Catalogue of Microorganisms (GCM) 10K type strain sequencing project: providing services to taxonomists for standard genome sequencing and annotation.</title>
        <authorList>
            <consortium name="The Broad Institute Genomics Platform"/>
            <consortium name="The Broad Institute Genome Sequencing Center for Infectious Disease"/>
            <person name="Wu L."/>
            <person name="Ma J."/>
        </authorList>
    </citation>
    <scope>NUCLEOTIDE SEQUENCE [LARGE SCALE GENOMIC DNA]</scope>
    <source>
        <strain evidence="4">CGMCC 4.7396</strain>
    </source>
</reference>
<keyword evidence="4" id="KW-1185">Reference proteome</keyword>
<sequence>MYPDMSPPPPPPETKPLTPRKPVTRPVDQLAAVAGNATAFGLGYMLLNRPRLAAIALIGTAFLLYALALDPENLPWRILFGLWWIAMTLHAWHLTRGTDAALLDPDGPGRVPRVRLLALGAAAIALLMVAGLRLDAWLTVRGAAAAQTEGDCAAAAQSLESLEAAHRITSGAVTADGEEQLEACRILLQALSEEPQVGANTMVDYMDHPGALWEGAGPERADLLLATARSGESDIESALEAAFAQLATTLETTPGQSDRVREVVEDLLTDLAADRLACKVMQINTWIYAQQWDAPELAEPIADAAGQVPVRMVDCARLRSEAAELEDARDAYTAFLAAYPDHDLAAAATDELYAVETAIEYDNVDGLLSGGEYCDNPAPYRAAPAYEGEGPHAMWTFGLDPSEYGFPGSWQAGSVNETVLVTCVEGPEQGKHLETCRYAWEDPSPIPYSSVSFHASRFEIKVYELRTGAEVASYTEEIGSPCPNEMTYYGAFPPNEALADFSDKEVREMFYRLMD</sequence>
<feature type="region of interest" description="Disordered" evidence="1">
    <location>
        <begin position="1"/>
        <end position="22"/>
    </location>
</feature>
<keyword evidence="2" id="KW-0472">Membrane</keyword>
<feature type="transmembrane region" description="Helical" evidence="2">
    <location>
        <begin position="52"/>
        <end position="68"/>
    </location>
</feature>
<dbReference type="EMBL" id="JBHRWO010000004">
    <property type="protein sequence ID" value="MFC3491477.1"/>
    <property type="molecule type" value="Genomic_DNA"/>
</dbReference>
<evidence type="ECO:0000256" key="1">
    <source>
        <dbReference type="SAM" id="MobiDB-lite"/>
    </source>
</evidence>
<name>A0ABV7PX64_9ACTN</name>
<protein>
    <submittedName>
        <fullName evidence="3">Uncharacterized protein</fullName>
    </submittedName>
</protein>
<keyword evidence="2" id="KW-0812">Transmembrane</keyword>
<dbReference type="Proteomes" id="UP001595712">
    <property type="component" value="Unassembled WGS sequence"/>
</dbReference>
<keyword evidence="2" id="KW-1133">Transmembrane helix</keyword>
<comment type="caution">
    <text evidence="3">The sequence shown here is derived from an EMBL/GenBank/DDBJ whole genome shotgun (WGS) entry which is preliminary data.</text>
</comment>
<feature type="transmembrane region" description="Helical" evidence="2">
    <location>
        <begin position="74"/>
        <end position="95"/>
    </location>
</feature>
<dbReference type="RefSeq" id="WP_387970340.1">
    <property type="nucleotide sequence ID" value="NZ_JBHRWO010000004.1"/>
</dbReference>
<organism evidence="3 4">
    <name type="scientific">Glycomyces rhizosphaerae</name>
    <dbReference type="NCBI Taxonomy" id="2054422"/>
    <lineage>
        <taxon>Bacteria</taxon>
        <taxon>Bacillati</taxon>
        <taxon>Actinomycetota</taxon>
        <taxon>Actinomycetes</taxon>
        <taxon>Glycomycetales</taxon>
        <taxon>Glycomycetaceae</taxon>
        <taxon>Glycomyces</taxon>
    </lineage>
</organism>